<gene>
    <name evidence="1" type="ORF">SAMN05720469_12138</name>
</gene>
<reference evidence="2" key="1">
    <citation type="submission" date="2016-11" db="EMBL/GenBank/DDBJ databases">
        <authorList>
            <person name="Varghese N."/>
            <person name="Submissions S."/>
        </authorList>
    </citation>
    <scope>NUCLEOTIDE SEQUENCE [LARGE SCALE GENOMIC DNA]</scope>
    <source>
        <strain evidence="2">UWOS</strain>
    </source>
</reference>
<dbReference type="InterPro" id="IPR001387">
    <property type="entry name" value="Cro/C1-type_HTH"/>
</dbReference>
<evidence type="ECO:0000313" key="2">
    <source>
        <dbReference type="Proteomes" id="UP000184275"/>
    </source>
</evidence>
<accession>A0A1M6W0C1</accession>
<organism evidence="1 2">
    <name type="scientific">Fibrobacter intestinalis</name>
    <dbReference type="NCBI Taxonomy" id="28122"/>
    <lineage>
        <taxon>Bacteria</taxon>
        <taxon>Pseudomonadati</taxon>
        <taxon>Fibrobacterota</taxon>
        <taxon>Fibrobacteria</taxon>
        <taxon>Fibrobacterales</taxon>
        <taxon>Fibrobacteraceae</taxon>
        <taxon>Fibrobacter</taxon>
    </lineage>
</organism>
<dbReference type="CDD" id="cd00093">
    <property type="entry name" value="HTH_XRE"/>
    <property type="match status" value="1"/>
</dbReference>
<protein>
    <submittedName>
        <fullName evidence="1">Uncharacterized protein</fullName>
    </submittedName>
</protein>
<evidence type="ECO:0000313" key="1">
    <source>
        <dbReference type="EMBL" id="SHK87212.1"/>
    </source>
</evidence>
<sequence length="243" mass="27774">MFDKIKLLQNIRFLALQKGVKIGELESEAGVSVGYISRMLKVEDSGSASLMDLAILASDKFGVSLNALAQTDLSEMLPNELYLAKFFSRLEKKTTEGFFAWTYEPKQMLLASTSEPKPQIFINSFSDNYEIYFRSGFNSENNLGDGAAYVQIGRRILYVFQILHFEETSRESKCGYEFYFVDDVSEGMVSPILCVYEDNRLFKISDKLFKCALETSHQIKITQQTRETIDSFMSETEEDDLPF</sequence>
<dbReference type="Proteomes" id="UP000184275">
    <property type="component" value="Unassembled WGS sequence"/>
</dbReference>
<name>A0A1M6W0C1_9BACT</name>
<dbReference type="AlphaFoldDB" id="A0A1M6W0C1"/>
<keyword evidence="2" id="KW-1185">Reference proteome</keyword>
<dbReference type="RefSeq" id="WP_073305024.1">
    <property type="nucleotide sequence ID" value="NZ_FRAW01000021.1"/>
</dbReference>
<dbReference type="EMBL" id="FRAW01000021">
    <property type="protein sequence ID" value="SHK87212.1"/>
    <property type="molecule type" value="Genomic_DNA"/>
</dbReference>
<proteinExistence type="predicted"/>